<dbReference type="EMBL" id="BJLB01000001">
    <property type="protein sequence ID" value="GEA37646.1"/>
    <property type="molecule type" value="Genomic_DNA"/>
</dbReference>
<dbReference type="EMBL" id="CP050964">
    <property type="protein sequence ID" value="QIX93878.1"/>
    <property type="molecule type" value="Genomic_DNA"/>
</dbReference>
<accession>A0A829WAL1</accession>
<protein>
    <submittedName>
        <fullName evidence="1">Uncharacterized protein</fullName>
    </submittedName>
</protein>
<dbReference type="Proteomes" id="UP000501069">
    <property type="component" value="Chromosome"/>
</dbReference>
<organism evidence="1 3">
    <name type="scientific">Enterocloster clostridioformis</name>
    <dbReference type="NCBI Taxonomy" id="1531"/>
    <lineage>
        <taxon>Bacteria</taxon>
        <taxon>Bacillati</taxon>
        <taxon>Bacillota</taxon>
        <taxon>Clostridia</taxon>
        <taxon>Lachnospirales</taxon>
        <taxon>Lachnospiraceae</taxon>
        <taxon>Enterocloster</taxon>
    </lineage>
</organism>
<dbReference type="GeneID" id="57964863"/>
<reference evidence="2 4" key="2">
    <citation type="submission" date="2019-11" db="EMBL/GenBank/DDBJ databases">
        <title>FDA dAtabase for Regulatory Grade micrObial Sequences (FDA-ARGOS): Supporting development and validation of Infectious Disease Dx tests.</title>
        <authorList>
            <person name="Turner S."/>
            <person name="Byrd R."/>
            <person name="Tallon L."/>
            <person name="Sadzewicz L."/>
            <person name="Vavikolanu K."/>
            <person name="Mehta A."/>
            <person name="Aluvathingal J."/>
            <person name="Nadendla S."/>
            <person name="Myers T."/>
            <person name="Yan Y."/>
            <person name="Sichtig H."/>
        </authorList>
    </citation>
    <scope>NUCLEOTIDE SEQUENCE [LARGE SCALE GENOMIC DNA]</scope>
    <source>
        <strain evidence="2 4">FDAARGOS_739</strain>
    </source>
</reference>
<dbReference type="RefSeq" id="WP_002588820.1">
    <property type="nucleotide sequence ID" value="NZ_BJLB01000001.1"/>
</dbReference>
<evidence type="ECO:0000313" key="3">
    <source>
        <dbReference type="Proteomes" id="UP000315200"/>
    </source>
</evidence>
<evidence type="ECO:0000313" key="1">
    <source>
        <dbReference type="EMBL" id="GEA37646.1"/>
    </source>
</evidence>
<proteinExistence type="predicted"/>
<reference evidence="1 3" key="1">
    <citation type="submission" date="2019-06" db="EMBL/GenBank/DDBJ databases">
        <title>Draft genome sequence of [Clostridium] clostridioforme NBRC 113352.</title>
        <authorList>
            <person name="Miura T."/>
            <person name="Furukawa M."/>
            <person name="Shimamura M."/>
            <person name="Ohyama Y."/>
            <person name="Yamazoe A."/>
            <person name="Kawasaki H."/>
        </authorList>
    </citation>
    <scope>NUCLEOTIDE SEQUENCE [LARGE SCALE GENOMIC DNA]</scope>
    <source>
        <strain evidence="1 3">NBRC 113352</strain>
    </source>
</reference>
<evidence type="ECO:0000313" key="4">
    <source>
        <dbReference type="Proteomes" id="UP000501069"/>
    </source>
</evidence>
<sequence>MITLIKMKLKEWKIKLALYTVIEKLITEQKDITALLSDLYAALKDVPFNELKDEFIMKLADIIHDQAEAERNANISIKED</sequence>
<gene>
    <name evidence="1" type="ORF">Ccl03g_33590</name>
    <name evidence="2" type="ORF">FOC47_27045</name>
</gene>
<name>A0A829WAL1_9FIRM</name>
<evidence type="ECO:0000313" key="2">
    <source>
        <dbReference type="EMBL" id="QIX93878.1"/>
    </source>
</evidence>
<dbReference type="AlphaFoldDB" id="A0A829WAL1"/>
<dbReference type="Proteomes" id="UP000315200">
    <property type="component" value="Unassembled WGS sequence"/>
</dbReference>